<gene>
    <name evidence="2" type="ORF">SAMN05421810_11613</name>
</gene>
<dbReference type="Proteomes" id="UP000198727">
    <property type="component" value="Unassembled WGS sequence"/>
</dbReference>
<evidence type="ECO:0000313" key="2">
    <source>
        <dbReference type="EMBL" id="SFQ73768.1"/>
    </source>
</evidence>
<evidence type="ECO:0000256" key="1">
    <source>
        <dbReference type="SAM" id="MobiDB-lite"/>
    </source>
</evidence>
<evidence type="ECO:0000313" key="3">
    <source>
        <dbReference type="Proteomes" id="UP000198727"/>
    </source>
</evidence>
<proteinExistence type="predicted"/>
<feature type="compositionally biased region" description="Low complexity" evidence="1">
    <location>
        <begin position="182"/>
        <end position="202"/>
    </location>
</feature>
<organism evidence="2 3">
    <name type="scientific">Amycolatopsis arida</name>
    <dbReference type="NCBI Taxonomy" id="587909"/>
    <lineage>
        <taxon>Bacteria</taxon>
        <taxon>Bacillati</taxon>
        <taxon>Actinomycetota</taxon>
        <taxon>Actinomycetes</taxon>
        <taxon>Pseudonocardiales</taxon>
        <taxon>Pseudonocardiaceae</taxon>
        <taxon>Amycolatopsis</taxon>
    </lineage>
</organism>
<feature type="region of interest" description="Disordered" evidence="1">
    <location>
        <begin position="153"/>
        <end position="203"/>
    </location>
</feature>
<reference evidence="3" key="1">
    <citation type="submission" date="2016-10" db="EMBL/GenBank/DDBJ databases">
        <authorList>
            <person name="Varghese N."/>
            <person name="Submissions S."/>
        </authorList>
    </citation>
    <scope>NUCLEOTIDE SEQUENCE [LARGE SCALE GENOMIC DNA]</scope>
    <source>
        <strain evidence="3">CGMCC 4.5579</strain>
    </source>
</reference>
<dbReference type="EMBL" id="FOWW01000016">
    <property type="protein sequence ID" value="SFQ73768.1"/>
    <property type="molecule type" value="Genomic_DNA"/>
</dbReference>
<protein>
    <submittedName>
        <fullName evidence="2">Uncharacterized protein</fullName>
    </submittedName>
</protein>
<dbReference type="STRING" id="587909.SAMN05421810_11613"/>
<dbReference type="AlphaFoldDB" id="A0A1I6AYI0"/>
<keyword evidence="3" id="KW-1185">Reference proteome</keyword>
<accession>A0A1I6AYI0</accession>
<sequence length="293" mass="30444">MAAMSRAPPAHVRCPFGPPSRFPVSLWGAEPPTPPTVRAPHPGRALVALVVNQRFPWSLRSLGSLAGATRGVGGLGGCVGRGVCVLGVGVFLGASLAGLACWGRAWGRWARMGASPHVSGRRELRSGRRVLRWPGAGVAWLLVSPRGLRVPRRSPRPAFGSHPVEAPPHARPLAGNTRVGTRPAPRVASSSHSPSPPRSEAAVRSAVPCQGTLSRLDTVPTTVNTIRLRGGDHTGTGWDHTWDEVRTAPPAEVGTTPGTGWGAGTWGVVAGAGGTEVVAGADLMAWWAGLGLW</sequence>
<name>A0A1I6AYI0_9PSEU</name>